<evidence type="ECO:0000256" key="1">
    <source>
        <dbReference type="SAM" id="SignalP"/>
    </source>
</evidence>
<sequence>MQPHQDLIVSLFVLFFFKVRELGLISRYKTDDRFKKMCGMLDGLAFLPPDLVPVGLDYIRGQAPTDLDDLIDYFDATYVNGTFRAVSSRVADGALTTTMRRRRPEFPPTVWNVLEATLNNEDRTNNACEGWNSGFKKLVGHSQPSIWKLIDCLQHDQALSEVMLLQISRGEPPTKKTKRATRRLQDRLRNICLDYLEHKQVPALLEAVGNCIRF</sequence>
<proteinExistence type="evidence at transcript level"/>
<feature type="signal peptide" evidence="1">
    <location>
        <begin position="1"/>
        <end position="21"/>
    </location>
</feature>
<evidence type="ECO:0000313" key="2">
    <source>
        <dbReference type="EMBL" id="JAP69558.1"/>
    </source>
</evidence>
<evidence type="ECO:0008006" key="3">
    <source>
        <dbReference type="Google" id="ProtNLM"/>
    </source>
</evidence>
<name>A0A131XTK1_IXORI</name>
<dbReference type="EMBL" id="GEFM01006238">
    <property type="protein sequence ID" value="JAP69558.1"/>
    <property type="molecule type" value="mRNA"/>
</dbReference>
<accession>A0A131XTK1</accession>
<dbReference type="AlphaFoldDB" id="A0A131XTK1"/>
<reference evidence="2" key="1">
    <citation type="submission" date="2016-02" db="EMBL/GenBank/DDBJ databases">
        <title>RNAseq analyses of the midgut from blood- or serum-fed Ixodes ricinus ticks.</title>
        <authorList>
            <person name="Perner J."/>
            <person name="Provaznik J."/>
            <person name="Schrenkova J."/>
            <person name="Urbanova V."/>
            <person name="Ribeiro J.M."/>
            <person name="Kopacek P."/>
        </authorList>
    </citation>
    <scope>NUCLEOTIDE SEQUENCE</scope>
    <source>
        <tissue evidence="2">Gut</tissue>
    </source>
</reference>
<organism evidence="2">
    <name type="scientific">Ixodes ricinus</name>
    <name type="common">Common tick</name>
    <name type="synonym">Acarus ricinus</name>
    <dbReference type="NCBI Taxonomy" id="34613"/>
    <lineage>
        <taxon>Eukaryota</taxon>
        <taxon>Metazoa</taxon>
        <taxon>Ecdysozoa</taxon>
        <taxon>Arthropoda</taxon>
        <taxon>Chelicerata</taxon>
        <taxon>Arachnida</taxon>
        <taxon>Acari</taxon>
        <taxon>Parasitiformes</taxon>
        <taxon>Ixodida</taxon>
        <taxon>Ixodoidea</taxon>
        <taxon>Ixodidae</taxon>
        <taxon>Ixodinae</taxon>
        <taxon>Ixodes</taxon>
    </lineage>
</organism>
<protein>
    <recommendedName>
        <fullName evidence="3">MULE transposase domain-containing protein</fullName>
    </recommendedName>
</protein>
<feature type="chain" id="PRO_5007284076" description="MULE transposase domain-containing protein" evidence="1">
    <location>
        <begin position="22"/>
        <end position="214"/>
    </location>
</feature>
<keyword evidence="1" id="KW-0732">Signal</keyword>